<evidence type="ECO:0000313" key="3">
    <source>
        <dbReference type="Proteomes" id="UP000294003"/>
    </source>
</evidence>
<feature type="chain" id="PRO_5046013459" evidence="1">
    <location>
        <begin position="19"/>
        <end position="128"/>
    </location>
</feature>
<name>A0ABY0GRN8_9PEZI</name>
<feature type="signal peptide" evidence="1">
    <location>
        <begin position="1"/>
        <end position="18"/>
    </location>
</feature>
<proteinExistence type="predicted"/>
<accession>A0ABY0GRN8</accession>
<evidence type="ECO:0000313" key="2">
    <source>
        <dbReference type="EMBL" id="RYO75106.1"/>
    </source>
</evidence>
<dbReference type="EMBL" id="QJNS01000708">
    <property type="protein sequence ID" value="RYO75106.1"/>
    <property type="molecule type" value="Genomic_DNA"/>
</dbReference>
<protein>
    <submittedName>
        <fullName evidence="2">Uncharacterized protein</fullName>
    </submittedName>
</protein>
<comment type="caution">
    <text evidence="2">The sequence shown here is derived from an EMBL/GenBank/DDBJ whole genome shotgun (WGS) entry which is preliminary data.</text>
</comment>
<gene>
    <name evidence="2" type="ORF">DL762_010159</name>
</gene>
<sequence length="128" mass="13610">MQFSIPFATLVSLATVDAFGAAIERRQNKIEPVGIIGVFNNARCQQPTIETFMIQNVGDCITFDQGYGSAYLSPAHSLGTHFLVTFKGENCSGGIQVAPPSTCAENLGDEAIWSVGATYTPPLPPITT</sequence>
<evidence type="ECO:0000256" key="1">
    <source>
        <dbReference type="SAM" id="SignalP"/>
    </source>
</evidence>
<dbReference type="Proteomes" id="UP000294003">
    <property type="component" value="Unassembled WGS sequence"/>
</dbReference>
<keyword evidence="1" id="KW-0732">Signal</keyword>
<organism evidence="2 3">
    <name type="scientific">Monosporascus cannonballus</name>
    <dbReference type="NCBI Taxonomy" id="155416"/>
    <lineage>
        <taxon>Eukaryota</taxon>
        <taxon>Fungi</taxon>
        <taxon>Dikarya</taxon>
        <taxon>Ascomycota</taxon>
        <taxon>Pezizomycotina</taxon>
        <taxon>Sordariomycetes</taxon>
        <taxon>Xylariomycetidae</taxon>
        <taxon>Xylariales</taxon>
        <taxon>Xylariales incertae sedis</taxon>
        <taxon>Monosporascus</taxon>
    </lineage>
</organism>
<keyword evidence="3" id="KW-1185">Reference proteome</keyword>
<reference evidence="2 3" key="1">
    <citation type="submission" date="2018-06" db="EMBL/GenBank/DDBJ databases">
        <title>Complete Genomes of Monosporascus.</title>
        <authorList>
            <person name="Robinson A.J."/>
            <person name="Natvig D.O."/>
        </authorList>
    </citation>
    <scope>NUCLEOTIDE SEQUENCE [LARGE SCALE GENOMIC DNA]</scope>
    <source>
        <strain evidence="2 3">CBS 609.92</strain>
    </source>
</reference>